<accession>I3TDK1</accession>
<reference evidence="5 6" key="1">
    <citation type="journal article" date="2012" name="J. Bacteriol.">
        <title>Complete genome sequence of the hyperthermophilic cellulolytic Crenarchaeon 'Thermogladius cellulolyticus' 1633.</title>
        <authorList>
            <person name="Mardanov A.V."/>
            <person name="Kochetkova T.V."/>
            <person name="Beletsky A.V."/>
            <person name="Bonch-Osmolovskaya E.A."/>
            <person name="Ravin N.V."/>
            <person name="Skryabin K.G."/>
        </authorList>
    </citation>
    <scope>NUCLEOTIDE SEQUENCE [LARGE SCALE GENOMIC DNA]</scope>
    <source>
        <strain evidence="6">DSM 22663 / VKM B-2946 / 1633</strain>
    </source>
</reference>
<comment type="caution">
    <text evidence="4">Lacks conserved residue(s) required for the propagation of feature annotation.</text>
</comment>
<comment type="similarity">
    <text evidence="4">Belongs to the eukaryotic ribosomal protein eL43 family. Putative zinc-binding subfamily.</text>
</comment>
<dbReference type="GO" id="GO:0005840">
    <property type="term" value="C:ribosome"/>
    <property type="evidence" value="ECO:0007669"/>
    <property type="project" value="UniProtKB-KW"/>
</dbReference>
<keyword evidence="3 4" id="KW-0687">Ribonucleoprotein</keyword>
<protein>
    <recommendedName>
        <fullName evidence="4">Large ribosomal subunit protein eL43</fullName>
    </recommendedName>
</protein>
<dbReference type="InterPro" id="IPR002674">
    <property type="entry name" value="Ribosomal_eL43"/>
</dbReference>
<dbReference type="PANTHER" id="PTHR48129">
    <property type="entry name" value="60S RIBOSOMAL PROTEIN L37A"/>
    <property type="match status" value="1"/>
</dbReference>
<comment type="function">
    <text evidence="4">Binds to the 23S rRNA.</text>
</comment>
<comment type="subunit">
    <text evidence="4">Part of the 50S ribosomal subunit.</text>
</comment>
<dbReference type="Proteomes" id="UP000005270">
    <property type="component" value="Chromosome"/>
</dbReference>
<dbReference type="InterPro" id="IPR050522">
    <property type="entry name" value="Ribosomal_protein_eL43"/>
</dbReference>
<dbReference type="KEGG" id="thg:TCELL_0414"/>
<keyword evidence="6" id="KW-1185">Reference proteome</keyword>
<proteinExistence type="inferred from homology"/>
<evidence type="ECO:0000313" key="6">
    <source>
        <dbReference type="Proteomes" id="UP000005270"/>
    </source>
</evidence>
<dbReference type="Pfam" id="PF01780">
    <property type="entry name" value="Ribosomal_L37ae"/>
    <property type="match status" value="1"/>
</dbReference>
<dbReference type="SUPFAM" id="SSF57829">
    <property type="entry name" value="Zn-binding ribosomal proteins"/>
    <property type="match status" value="1"/>
</dbReference>
<dbReference type="InParanoid" id="I3TDK1"/>
<feature type="binding site" evidence="4">
    <location>
        <position position="67"/>
    </location>
    <ligand>
        <name>Zn(2+)</name>
        <dbReference type="ChEBI" id="CHEBI:29105"/>
    </ligand>
</feature>
<dbReference type="NCBIfam" id="NF003058">
    <property type="entry name" value="PRK03976.1"/>
    <property type="match status" value="1"/>
</dbReference>
<dbReference type="EMBL" id="CP003531">
    <property type="protein sequence ID" value="AFK50839.1"/>
    <property type="molecule type" value="Genomic_DNA"/>
</dbReference>
<feature type="binding site" evidence="4">
    <location>
        <position position="64"/>
    </location>
    <ligand>
        <name>Zn(2+)</name>
        <dbReference type="ChEBI" id="CHEBI:29105"/>
    </ligand>
</feature>
<dbReference type="GO" id="GO:1990904">
    <property type="term" value="C:ribonucleoprotein complex"/>
    <property type="evidence" value="ECO:0007669"/>
    <property type="project" value="UniProtKB-KW"/>
</dbReference>
<dbReference type="GO" id="GO:0003735">
    <property type="term" value="F:structural constituent of ribosome"/>
    <property type="evidence" value="ECO:0007669"/>
    <property type="project" value="InterPro"/>
</dbReference>
<keyword evidence="1 4" id="KW-0694">RNA-binding</keyword>
<evidence type="ECO:0000256" key="3">
    <source>
        <dbReference type="ARBA" id="ARBA00023274"/>
    </source>
</evidence>
<dbReference type="STRING" id="1184251.TCELL_0414"/>
<sequence>MVDQVLLMGRTKVVGPAGRFGARYGSTLRKKVRDVLLKRYSPQQCPFCGYTGGVVRVSVGLWTCRKCGAVWAGGAYYHRTEISKYFPKVVVRE</sequence>
<dbReference type="eggNOG" id="arCOG04208">
    <property type="taxonomic scope" value="Archaea"/>
</dbReference>
<dbReference type="InterPro" id="IPR011332">
    <property type="entry name" value="Ribosomal_zn-bd"/>
</dbReference>
<evidence type="ECO:0000313" key="5">
    <source>
        <dbReference type="EMBL" id="AFK50839.1"/>
    </source>
</evidence>
<dbReference type="GO" id="GO:0006412">
    <property type="term" value="P:translation"/>
    <property type="evidence" value="ECO:0007669"/>
    <property type="project" value="UniProtKB-UniRule"/>
</dbReference>
<keyword evidence="2 4" id="KW-0689">Ribosomal protein</keyword>
<keyword evidence="4" id="KW-0699">rRNA-binding</keyword>
<evidence type="ECO:0000256" key="4">
    <source>
        <dbReference type="HAMAP-Rule" id="MF_00327"/>
    </source>
</evidence>
<dbReference type="GO" id="GO:0070180">
    <property type="term" value="F:large ribosomal subunit rRNA binding"/>
    <property type="evidence" value="ECO:0007669"/>
    <property type="project" value="UniProtKB-UniRule"/>
</dbReference>
<dbReference type="AlphaFoldDB" id="I3TDK1"/>
<dbReference type="InterPro" id="IPR011331">
    <property type="entry name" value="Ribosomal_eL37/eL43"/>
</dbReference>
<dbReference type="HOGENOM" id="CLU_141199_2_0_2"/>
<dbReference type="PANTHER" id="PTHR48129:SF1">
    <property type="entry name" value="LARGE RIBOSOMAL SUBUNIT PROTEIN EL43"/>
    <property type="match status" value="1"/>
</dbReference>
<evidence type="ECO:0000256" key="1">
    <source>
        <dbReference type="ARBA" id="ARBA00022884"/>
    </source>
</evidence>
<name>I3TDK1_THEC1</name>
<organism evidence="5 6">
    <name type="scientific">Thermogladius calderae (strain DSM 22663 / VKM B-2946 / 1633)</name>
    <dbReference type="NCBI Taxonomy" id="1184251"/>
    <lineage>
        <taxon>Archaea</taxon>
        <taxon>Thermoproteota</taxon>
        <taxon>Thermoprotei</taxon>
        <taxon>Desulfurococcales</taxon>
        <taxon>Desulfurococcaceae</taxon>
        <taxon>Thermogladius</taxon>
    </lineage>
</organism>
<gene>
    <name evidence="4" type="primary">rpl37ae</name>
    <name evidence="5" type="ordered locus">TCELL_0414</name>
</gene>
<dbReference type="FunCoup" id="I3TDK1">
    <property type="interactions" value="151"/>
</dbReference>
<dbReference type="GO" id="GO:0008270">
    <property type="term" value="F:zinc ion binding"/>
    <property type="evidence" value="ECO:0007669"/>
    <property type="project" value="UniProtKB-UniRule"/>
</dbReference>
<evidence type="ECO:0000256" key="2">
    <source>
        <dbReference type="ARBA" id="ARBA00022980"/>
    </source>
</evidence>
<feature type="binding site" evidence="4">
    <location>
        <position position="45"/>
    </location>
    <ligand>
        <name>Zn(2+)</name>
        <dbReference type="ChEBI" id="CHEBI:29105"/>
    </ligand>
</feature>
<feature type="binding site" evidence="4">
    <location>
        <position position="48"/>
    </location>
    <ligand>
        <name>Zn(2+)</name>
        <dbReference type="ChEBI" id="CHEBI:29105"/>
    </ligand>
</feature>
<dbReference type="Gene3D" id="2.20.25.30">
    <property type="match status" value="1"/>
</dbReference>
<dbReference type="HAMAP" id="MF_00327">
    <property type="entry name" value="Ribosomal_eL43"/>
    <property type="match status" value="1"/>
</dbReference>